<dbReference type="AlphaFoldDB" id="A0A6A5X401"/>
<evidence type="ECO:0000256" key="1">
    <source>
        <dbReference type="SAM" id="Phobius"/>
    </source>
</evidence>
<protein>
    <submittedName>
        <fullName evidence="2">Uncharacterized protein</fullName>
    </submittedName>
</protein>
<feature type="transmembrane region" description="Helical" evidence="1">
    <location>
        <begin position="26"/>
        <end position="47"/>
    </location>
</feature>
<sequence>MAWKCSGSFRQKELFLVDFIQPARRITIYLLWHVFFFIYFVVFFHLASFQNREWFETWIWRYHGTIPIFPISFHTSRSSHELLRSILSSRHDLIGTPTSIV</sequence>
<reference evidence="2" key="1">
    <citation type="journal article" date="2020" name="Stud. Mycol.">
        <title>101 Dothideomycetes genomes: a test case for predicting lifestyles and emergence of pathogens.</title>
        <authorList>
            <person name="Haridas S."/>
            <person name="Albert R."/>
            <person name="Binder M."/>
            <person name="Bloem J."/>
            <person name="Labutti K."/>
            <person name="Salamov A."/>
            <person name="Andreopoulos B."/>
            <person name="Baker S."/>
            <person name="Barry K."/>
            <person name="Bills G."/>
            <person name="Bluhm B."/>
            <person name="Cannon C."/>
            <person name="Castanera R."/>
            <person name="Culley D."/>
            <person name="Daum C."/>
            <person name="Ezra D."/>
            <person name="Gonzalez J."/>
            <person name="Henrissat B."/>
            <person name="Kuo A."/>
            <person name="Liang C."/>
            <person name="Lipzen A."/>
            <person name="Lutzoni F."/>
            <person name="Magnuson J."/>
            <person name="Mondo S."/>
            <person name="Nolan M."/>
            <person name="Ohm R."/>
            <person name="Pangilinan J."/>
            <person name="Park H.-J."/>
            <person name="Ramirez L."/>
            <person name="Alfaro M."/>
            <person name="Sun H."/>
            <person name="Tritt A."/>
            <person name="Yoshinaga Y."/>
            <person name="Zwiers L.-H."/>
            <person name="Turgeon B."/>
            <person name="Goodwin S."/>
            <person name="Spatafora J."/>
            <person name="Crous P."/>
            <person name="Grigoriev I."/>
        </authorList>
    </citation>
    <scope>NUCLEOTIDE SEQUENCE</scope>
    <source>
        <strain evidence="2">CBS 123094</strain>
    </source>
</reference>
<accession>A0A6A5X401</accession>
<keyword evidence="1" id="KW-0472">Membrane</keyword>
<dbReference type="EMBL" id="ML977557">
    <property type="protein sequence ID" value="KAF2007614.1"/>
    <property type="molecule type" value="Genomic_DNA"/>
</dbReference>
<proteinExistence type="predicted"/>
<keyword evidence="1" id="KW-0812">Transmembrane</keyword>
<evidence type="ECO:0000313" key="3">
    <source>
        <dbReference type="Proteomes" id="UP000799779"/>
    </source>
</evidence>
<gene>
    <name evidence="2" type="ORF">P154DRAFT_121921</name>
</gene>
<keyword evidence="1" id="KW-1133">Transmembrane helix</keyword>
<dbReference type="Proteomes" id="UP000799779">
    <property type="component" value="Unassembled WGS sequence"/>
</dbReference>
<organism evidence="2 3">
    <name type="scientific">Amniculicola lignicola CBS 123094</name>
    <dbReference type="NCBI Taxonomy" id="1392246"/>
    <lineage>
        <taxon>Eukaryota</taxon>
        <taxon>Fungi</taxon>
        <taxon>Dikarya</taxon>
        <taxon>Ascomycota</taxon>
        <taxon>Pezizomycotina</taxon>
        <taxon>Dothideomycetes</taxon>
        <taxon>Pleosporomycetidae</taxon>
        <taxon>Pleosporales</taxon>
        <taxon>Amniculicolaceae</taxon>
        <taxon>Amniculicola</taxon>
    </lineage>
</organism>
<evidence type="ECO:0000313" key="2">
    <source>
        <dbReference type="EMBL" id="KAF2007614.1"/>
    </source>
</evidence>
<keyword evidence="3" id="KW-1185">Reference proteome</keyword>
<name>A0A6A5X401_9PLEO</name>